<comment type="caution">
    <text evidence="2">The sequence shown here is derived from an EMBL/GenBank/DDBJ whole genome shotgun (WGS) entry which is preliminary data.</text>
</comment>
<dbReference type="EMBL" id="NVVJ01000031">
    <property type="protein sequence ID" value="PCJ24043.1"/>
    <property type="molecule type" value="Genomic_DNA"/>
</dbReference>
<feature type="transmembrane region" description="Helical" evidence="1">
    <location>
        <begin position="6"/>
        <end position="29"/>
    </location>
</feature>
<protein>
    <submittedName>
        <fullName evidence="2">Uncharacterized protein</fullName>
    </submittedName>
</protein>
<dbReference type="AlphaFoldDB" id="A0A2A5AXN0"/>
<keyword evidence="1" id="KW-0472">Membrane</keyword>
<evidence type="ECO:0000313" key="2">
    <source>
        <dbReference type="EMBL" id="PCJ24043.1"/>
    </source>
</evidence>
<keyword evidence="1" id="KW-1133">Transmembrane helix</keyword>
<evidence type="ECO:0000256" key="1">
    <source>
        <dbReference type="SAM" id="Phobius"/>
    </source>
</evidence>
<name>A0A2A5AXN0_9GAMM</name>
<dbReference type="Proteomes" id="UP000218327">
    <property type="component" value="Unassembled WGS sequence"/>
</dbReference>
<sequence length="168" mass="18363">MSKPKIAGIVAGVILLVGVLSWMFTAPYLSNQGLGRMPGVLIGGTITPAMNDFSPLNDSVQGPLKFKLSGFPPFVNYLSWVGTPEGVITATRPDNGYWARRVRANGGDGLLRIGDATFEMTATEIHGEDRIAMMRQWAGKTGRGLDESVYEGAEPLRDWKVFFWTPRS</sequence>
<accession>A0A2A5AXN0</accession>
<proteinExistence type="predicted"/>
<reference evidence="3" key="1">
    <citation type="submission" date="2017-08" db="EMBL/GenBank/DDBJ databases">
        <title>A dynamic microbial community with high functional redundancy inhabits the cold, oxic subseafloor aquifer.</title>
        <authorList>
            <person name="Tully B.J."/>
            <person name="Wheat C.G."/>
            <person name="Glazer B.T."/>
            <person name="Huber J.A."/>
        </authorList>
    </citation>
    <scope>NUCLEOTIDE SEQUENCE [LARGE SCALE GENOMIC DNA]</scope>
</reference>
<evidence type="ECO:0000313" key="3">
    <source>
        <dbReference type="Proteomes" id="UP000218327"/>
    </source>
</evidence>
<keyword evidence="1" id="KW-0812">Transmembrane</keyword>
<organism evidence="2 3">
    <name type="scientific">SAR86 cluster bacterium</name>
    <dbReference type="NCBI Taxonomy" id="2030880"/>
    <lineage>
        <taxon>Bacteria</taxon>
        <taxon>Pseudomonadati</taxon>
        <taxon>Pseudomonadota</taxon>
        <taxon>Gammaproteobacteria</taxon>
        <taxon>SAR86 cluster</taxon>
    </lineage>
</organism>
<gene>
    <name evidence="2" type="ORF">COA96_10560</name>
</gene>